<sequence>MEKPNALKETLLVLETQVWDALVTGDGDADGALLSADFIGVYPDGFAGKDAHTGQLDGGATVAEYRLSDVQVRATGADCGLLIYRADYLRSDKTDWEVMLVSSLWEKRDGAWVNSFSQDTPMSGEAVP</sequence>
<dbReference type="Gene3D" id="3.10.450.50">
    <property type="match status" value="1"/>
</dbReference>
<dbReference type="SUPFAM" id="SSF54427">
    <property type="entry name" value="NTF2-like"/>
    <property type="match status" value="1"/>
</dbReference>
<dbReference type="RefSeq" id="WP_283426218.1">
    <property type="nucleotide sequence ID" value="NZ_FXTY01000004.1"/>
</dbReference>
<keyword evidence="3" id="KW-1185">Reference proteome</keyword>
<protein>
    <recommendedName>
        <fullName evidence="1">DUF4440 domain-containing protein</fullName>
    </recommendedName>
</protein>
<gene>
    <name evidence="2" type="ORF">SAMN06265373_104266</name>
</gene>
<evidence type="ECO:0000313" key="3">
    <source>
        <dbReference type="Proteomes" id="UP001157961"/>
    </source>
</evidence>
<evidence type="ECO:0000259" key="1">
    <source>
        <dbReference type="Pfam" id="PF14534"/>
    </source>
</evidence>
<comment type="caution">
    <text evidence="2">The sequence shown here is derived from an EMBL/GenBank/DDBJ whole genome shotgun (WGS) entry which is preliminary data.</text>
</comment>
<evidence type="ECO:0000313" key="2">
    <source>
        <dbReference type="EMBL" id="SMP22797.1"/>
    </source>
</evidence>
<feature type="domain" description="DUF4440" evidence="1">
    <location>
        <begin position="14"/>
        <end position="113"/>
    </location>
</feature>
<dbReference type="EMBL" id="FXTY01000004">
    <property type="protein sequence ID" value="SMP22797.1"/>
    <property type="molecule type" value="Genomic_DNA"/>
</dbReference>
<reference evidence="2 3" key="1">
    <citation type="submission" date="2017-05" db="EMBL/GenBank/DDBJ databases">
        <authorList>
            <person name="Varghese N."/>
            <person name="Submissions S."/>
        </authorList>
    </citation>
    <scope>NUCLEOTIDE SEQUENCE [LARGE SCALE GENOMIC DNA]</scope>
    <source>
        <strain evidence="2 3">DSM 29734</strain>
    </source>
</reference>
<dbReference type="Proteomes" id="UP001157961">
    <property type="component" value="Unassembled WGS sequence"/>
</dbReference>
<dbReference type="InterPro" id="IPR027843">
    <property type="entry name" value="DUF4440"/>
</dbReference>
<organism evidence="2 3">
    <name type="scientific">Shimia sagamensis</name>
    <dbReference type="NCBI Taxonomy" id="1566352"/>
    <lineage>
        <taxon>Bacteria</taxon>
        <taxon>Pseudomonadati</taxon>
        <taxon>Pseudomonadota</taxon>
        <taxon>Alphaproteobacteria</taxon>
        <taxon>Rhodobacterales</taxon>
        <taxon>Roseobacteraceae</taxon>
    </lineage>
</organism>
<name>A0ABY1P1B8_9RHOB</name>
<accession>A0ABY1P1B8</accession>
<dbReference type="InterPro" id="IPR032710">
    <property type="entry name" value="NTF2-like_dom_sf"/>
</dbReference>
<dbReference type="Pfam" id="PF14534">
    <property type="entry name" value="DUF4440"/>
    <property type="match status" value="1"/>
</dbReference>
<proteinExistence type="predicted"/>